<dbReference type="RefSeq" id="WP_279245950.1">
    <property type="nucleotide sequence ID" value="NZ_SHNN01000002.1"/>
</dbReference>
<organism evidence="1 2">
    <name type="scientific">Candidatus Litorirhabdus singularis</name>
    <dbReference type="NCBI Taxonomy" id="2518993"/>
    <lineage>
        <taxon>Bacteria</taxon>
        <taxon>Pseudomonadati</taxon>
        <taxon>Pseudomonadota</taxon>
        <taxon>Gammaproteobacteria</taxon>
        <taxon>Cellvibrionales</taxon>
        <taxon>Halieaceae</taxon>
        <taxon>Candidatus Litorirhabdus</taxon>
    </lineage>
</organism>
<comment type="caution">
    <text evidence="1">The sequence shown here is derived from an EMBL/GenBank/DDBJ whole genome shotgun (WGS) entry which is preliminary data.</text>
</comment>
<reference evidence="1" key="1">
    <citation type="submission" date="2019-02" db="EMBL/GenBank/DDBJ databases">
        <authorList>
            <person name="Li S.-H."/>
        </authorList>
    </citation>
    <scope>NUCLEOTIDE SEQUENCE</scope>
    <source>
        <strain evidence="1">IMCC14734</strain>
    </source>
</reference>
<protein>
    <submittedName>
        <fullName evidence="1">Uncharacterized protein</fullName>
    </submittedName>
</protein>
<evidence type="ECO:0000313" key="2">
    <source>
        <dbReference type="Proteomes" id="UP001143362"/>
    </source>
</evidence>
<sequence>MNEPQADTRTPSPPYGYSRLCLYPLEQQLRIVAEFYVHNIRPSRIAYRMGIDIDLVDKLIGGEVHQEAFNQMVIYYRKRRRSQRLSQAKKLTGTARVELQEGIERDFREADPL</sequence>
<dbReference type="Proteomes" id="UP001143362">
    <property type="component" value="Unassembled WGS sequence"/>
</dbReference>
<dbReference type="EMBL" id="SHNN01000002">
    <property type="protein sequence ID" value="MCX2981955.1"/>
    <property type="molecule type" value="Genomic_DNA"/>
</dbReference>
<proteinExistence type="predicted"/>
<gene>
    <name evidence="1" type="ORF">EYC98_13920</name>
</gene>
<name>A0ABT3TI07_9GAMM</name>
<accession>A0ABT3TI07</accession>
<evidence type="ECO:0000313" key="1">
    <source>
        <dbReference type="EMBL" id="MCX2981955.1"/>
    </source>
</evidence>
<keyword evidence="2" id="KW-1185">Reference proteome</keyword>